<comment type="caution">
    <text evidence="2">The sequence shown here is derived from an EMBL/GenBank/DDBJ whole genome shotgun (WGS) entry which is preliminary data.</text>
</comment>
<organism evidence="2 3">
    <name type="scientific">Candidatus Woesebacteria bacterium GW2011_GWB1_40_12</name>
    <dbReference type="NCBI Taxonomy" id="1618576"/>
    <lineage>
        <taxon>Bacteria</taxon>
        <taxon>Candidatus Woeseibacteriota</taxon>
    </lineage>
</organism>
<evidence type="ECO:0000256" key="1">
    <source>
        <dbReference type="SAM" id="Phobius"/>
    </source>
</evidence>
<reference evidence="2 3" key="1">
    <citation type="journal article" date="2015" name="Nature">
        <title>rRNA introns, odd ribosomes, and small enigmatic genomes across a large radiation of phyla.</title>
        <authorList>
            <person name="Brown C.T."/>
            <person name="Hug L.A."/>
            <person name="Thomas B.C."/>
            <person name="Sharon I."/>
            <person name="Castelle C.J."/>
            <person name="Singh A."/>
            <person name="Wilkins M.J."/>
            <person name="Williams K.H."/>
            <person name="Banfield J.F."/>
        </authorList>
    </citation>
    <scope>NUCLEOTIDE SEQUENCE [LARGE SCALE GENOMIC DNA]</scope>
</reference>
<dbReference type="Proteomes" id="UP000034215">
    <property type="component" value="Unassembled WGS sequence"/>
</dbReference>
<gene>
    <name evidence="2" type="ORF">UT76_C0038G0008</name>
</gene>
<name>A0A0G0QU47_9BACT</name>
<proteinExistence type="predicted"/>
<keyword evidence="1" id="KW-0472">Membrane</keyword>
<accession>A0A0G0QU47</accession>
<keyword evidence="1" id="KW-1133">Transmembrane helix</keyword>
<sequence length="174" mass="19770">MAEKRKKTGLYLLIIMGIVALAGVLIYLSTPKKKSGDSFLAPGKNWNSPKKVEDYFVEMLNMSPDEAIIVRQRGGSQGTVDLRLSDKTTLEALIGNLYYYGFIRNQDSFRYALLHTDDMGSADKVIVVDEKRAIDVNAEYRISEDMDAWQIADILLNKPSGRFDFDEYGYFFMP</sequence>
<dbReference type="EMBL" id="LBYA01000038">
    <property type="protein sequence ID" value="KKR40866.1"/>
    <property type="molecule type" value="Genomic_DNA"/>
</dbReference>
<dbReference type="AlphaFoldDB" id="A0A0G0QU47"/>
<evidence type="ECO:0000313" key="2">
    <source>
        <dbReference type="EMBL" id="KKR40866.1"/>
    </source>
</evidence>
<protein>
    <submittedName>
        <fullName evidence="2">Uncharacterized protein</fullName>
    </submittedName>
</protein>
<keyword evidence="1" id="KW-0812">Transmembrane</keyword>
<evidence type="ECO:0000313" key="3">
    <source>
        <dbReference type="Proteomes" id="UP000034215"/>
    </source>
</evidence>
<feature type="transmembrane region" description="Helical" evidence="1">
    <location>
        <begin position="9"/>
        <end position="28"/>
    </location>
</feature>